<accession>A0A9J6A6Z7</accession>
<dbReference type="Proteomes" id="UP000824120">
    <property type="component" value="Chromosome 2"/>
</dbReference>
<evidence type="ECO:0000313" key="2">
    <source>
        <dbReference type="Proteomes" id="UP000824120"/>
    </source>
</evidence>
<protein>
    <submittedName>
        <fullName evidence="1">Uncharacterized protein</fullName>
    </submittedName>
</protein>
<proteinExistence type="predicted"/>
<dbReference type="EMBL" id="JACXVP010000002">
    <property type="protein sequence ID" value="KAG5620305.1"/>
    <property type="molecule type" value="Genomic_DNA"/>
</dbReference>
<dbReference type="AlphaFoldDB" id="A0A9J6A6Z7"/>
<name>A0A9J6A6Z7_SOLCO</name>
<gene>
    <name evidence="1" type="ORF">H5410_005523</name>
</gene>
<reference evidence="1 2" key="1">
    <citation type="submission" date="2020-09" db="EMBL/GenBank/DDBJ databases">
        <title>De no assembly of potato wild relative species, Solanum commersonii.</title>
        <authorList>
            <person name="Cho K."/>
        </authorList>
    </citation>
    <scope>NUCLEOTIDE SEQUENCE [LARGE SCALE GENOMIC DNA]</scope>
    <source>
        <strain evidence="1">LZ3.2</strain>
        <tissue evidence="1">Leaf</tissue>
    </source>
</reference>
<organism evidence="1 2">
    <name type="scientific">Solanum commersonii</name>
    <name type="common">Commerson's wild potato</name>
    <name type="synonym">Commerson's nightshade</name>
    <dbReference type="NCBI Taxonomy" id="4109"/>
    <lineage>
        <taxon>Eukaryota</taxon>
        <taxon>Viridiplantae</taxon>
        <taxon>Streptophyta</taxon>
        <taxon>Embryophyta</taxon>
        <taxon>Tracheophyta</taxon>
        <taxon>Spermatophyta</taxon>
        <taxon>Magnoliopsida</taxon>
        <taxon>eudicotyledons</taxon>
        <taxon>Gunneridae</taxon>
        <taxon>Pentapetalae</taxon>
        <taxon>asterids</taxon>
        <taxon>lamiids</taxon>
        <taxon>Solanales</taxon>
        <taxon>Solanaceae</taxon>
        <taxon>Solanoideae</taxon>
        <taxon>Solaneae</taxon>
        <taxon>Solanum</taxon>
    </lineage>
</organism>
<dbReference type="OrthoDB" id="10534989at2759"/>
<sequence length="276" mass="30211">MTGKRLLSQDVQGTRELMTKTIQRPQVLALSDADRGKYHESLTVKNNKSIILSANPPRLSQIPKGFKYLAKHVNKSPSSAKEQTDKLIDNVIDNDVIMGAKDNTTKNNFIDGNGASNGGLQHPLVDDLSTTEHFCSSYPTYSILPSTDMGNATTKSIASGNYVGPINLPYFSLSPTGPKKCVWLGASQMAAPKAPPASLTIILTNDVEVPIVPRLSHVSSSSHIVLRTRPPPTPERIVPDIDTNPVTEEIEEALELMRETRTEIMILKDIKVILFK</sequence>
<evidence type="ECO:0000313" key="1">
    <source>
        <dbReference type="EMBL" id="KAG5620305.1"/>
    </source>
</evidence>
<keyword evidence="2" id="KW-1185">Reference proteome</keyword>
<comment type="caution">
    <text evidence="1">The sequence shown here is derived from an EMBL/GenBank/DDBJ whole genome shotgun (WGS) entry which is preliminary data.</text>
</comment>